<dbReference type="EMBL" id="GU474898">
    <property type="protein sequence ID" value="ADI18739.1"/>
    <property type="molecule type" value="Genomic_DNA"/>
</dbReference>
<dbReference type="InterPro" id="IPR002514">
    <property type="entry name" value="Transposase_8"/>
</dbReference>
<organism evidence="1">
    <name type="scientific">uncultured Rhizobiales bacterium HF4000_32B18</name>
    <dbReference type="NCBI Taxonomy" id="710780"/>
    <lineage>
        <taxon>Bacteria</taxon>
        <taxon>Pseudomonadati</taxon>
        <taxon>Pseudomonadota</taxon>
        <taxon>Alphaproteobacteria</taxon>
        <taxon>Hyphomicrobiales</taxon>
        <taxon>environmental samples</taxon>
    </lineage>
</organism>
<proteinExistence type="predicted"/>
<evidence type="ECO:0000313" key="1">
    <source>
        <dbReference type="EMBL" id="ADI18739.1"/>
    </source>
</evidence>
<reference evidence="1" key="1">
    <citation type="journal article" date="2011" name="Environ. Microbiol.">
        <title>Time-series analyses of Monterey Bay coastal microbial picoplankton using a 'genome proxy' microarray.</title>
        <authorList>
            <person name="Rich V.I."/>
            <person name="Pham V.D."/>
            <person name="Eppley J."/>
            <person name="Shi Y."/>
            <person name="DeLong E.F."/>
        </authorList>
    </citation>
    <scope>NUCLEOTIDE SEQUENCE</scope>
</reference>
<dbReference type="Pfam" id="PF01527">
    <property type="entry name" value="HTH_Tnp_1"/>
    <property type="match status" value="1"/>
</dbReference>
<sequence>MLAEAEDEGIALAEVARRHDVHPQQLYAWRSMMRKVSSPAVPVPAFLSVEITEPSAPEPAPERRRRTKAVEVTLRNGRRLRVDPEIAPETLARLIQTLESA</sequence>
<dbReference type="AlphaFoldDB" id="E0XWE8"/>
<dbReference type="GO" id="GO:0004803">
    <property type="term" value="F:transposase activity"/>
    <property type="evidence" value="ECO:0007669"/>
    <property type="project" value="InterPro"/>
</dbReference>
<dbReference type="GO" id="GO:0003677">
    <property type="term" value="F:DNA binding"/>
    <property type="evidence" value="ECO:0007669"/>
    <property type="project" value="InterPro"/>
</dbReference>
<accession>E0XWE8</accession>
<dbReference type="NCBIfam" id="NF047595">
    <property type="entry name" value="IS66_ISRel24_TnpA"/>
    <property type="match status" value="1"/>
</dbReference>
<protein>
    <recommendedName>
        <fullName evidence="2">Transposase and inactivated derivatives</fullName>
    </recommendedName>
</protein>
<name>E0XWE8_9HYPH</name>
<dbReference type="GO" id="GO:0006313">
    <property type="term" value="P:DNA transposition"/>
    <property type="evidence" value="ECO:0007669"/>
    <property type="project" value="InterPro"/>
</dbReference>
<evidence type="ECO:0008006" key="2">
    <source>
        <dbReference type="Google" id="ProtNLM"/>
    </source>
</evidence>